<evidence type="ECO:0000259" key="2">
    <source>
        <dbReference type="Pfam" id="PF13354"/>
    </source>
</evidence>
<dbReference type="PANTHER" id="PTHR35333:SF3">
    <property type="entry name" value="BETA-LACTAMASE-TYPE TRANSPEPTIDASE FOLD CONTAINING PROTEIN"/>
    <property type="match status" value="1"/>
</dbReference>
<reference evidence="3 4" key="1">
    <citation type="submission" date="2016-10" db="EMBL/GenBank/DDBJ databases">
        <authorList>
            <person name="de Groot N.N."/>
        </authorList>
    </citation>
    <scope>NUCLEOTIDE SEQUENCE [LARGE SCALE GENOMIC DNA]</scope>
    <source>
        <strain evidence="3 4">DSM 43019</strain>
    </source>
</reference>
<feature type="region of interest" description="Disordered" evidence="1">
    <location>
        <begin position="1"/>
        <end position="39"/>
    </location>
</feature>
<dbReference type="Gene3D" id="3.40.710.10">
    <property type="entry name" value="DD-peptidase/beta-lactamase superfamily"/>
    <property type="match status" value="1"/>
</dbReference>
<accession>A0A1I2FIB9</accession>
<dbReference type="STRING" id="35752.SAMN05421541_105372"/>
<dbReference type="GO" id="GO:0030655">
    <property type="term" value="P:beta-lactam antibiotic catabolic process"/>
    <property type="evidence" value="ECO:0007669"/>
    <property type="project" value="InterPro"/>
</dbReference>
<evidence type="ECO:0000313" key="3">
    <source>
        <dbReference type="EMBL" id="SFF04181.1"/>
    </source>
</evidence>
<dbReference type="Proteomes" id="UP000199645">
    <property type="component" value="Unassembled WGS sequence"/>
</dbReference>
<dbReference type="SUPFAM" id="SSF56601">
    <property type="entry name" value="beta-lactamase/transpeptidase-like"/>
    <property type="match status" value="1"/>
</dbReference>
<dbReference type="GO" id="GO:0046677">
    <property type="term" value="P:response to antibiotic"/>
    <property type="evidence" value="ECO:0007669"/>
    <property type="project" value="InterPro"/>
</dbReference>
<feature type="compositionally biased region" description="Gly residues" evidence="1">
    <location>
        <begin position="7"/>
        <end position="20"/>
    </location>
</feature>
<organism evidence="3 4">
    <name type="scientific">Actinoplanes philippinensis</name>
    <dbReference type="NCBI Taxonomy" id="35752"/>
    <lineage>
        <taxon>Bacteria</taxon>
        <taxon>Bacillati</taxon>
        <taxon>Actinomycetota</taxon>
        <taxon>Actinomycetes</taxon>
        <taxon>Micromonosporales</taxon>
        <taxon>Micromonosporaceae</taxon>
        <taxon>Actinoplanes</taxon>
    </lineage>
</organism>
<dbReference type="EMBL" id="FONV01000005">
    <property type="protein sequence ID" value="SFF04181.1"/>
    <property type="molecule type" value="Genomic_DNA"/>
</dbReference>
<gene>
    <name evidence="3" type="ORF">SAMN05421541_105372</name>
</gene>
<proteinExistence type="predicted"/>
<dbReference type="GO" id="GO:0008800">
    <property type="term" value="F:beta-lactamase activity"/>
    <property type="evidence" value="ECO:0007669"/>
    <property type="project" value="InterPro"/>
</dbReference>
<dbReference type="InterPro" id="IPR012338">
    <property type="entry name" value="Beta-lactam/transpept-like"/>
</dbReference>
<sequence>MAKGLLADGGTGGTGGGGTLAGVFQDEPKASPTPTGPTPEELAAIERAKRVKALDAALKKYASGKPEFSVAVLDRKTGETYAFRGDEKYETASVVKVQVLACLLLTAQDADRKLTGSEKALADKMIRYSDNDATTALYGKVGKITGLTACNKRLGLTQTKVSGSWGLTRTTVTDQVVLLSQLVDEKSELSEASREYAHKLMSTVAPDQDWGVPAAAEEGEDATVKNGWLQRDTEGNLWIINTVGQITDDDTDVSIAVLSHTNRTMPAGQSLVEKVAKLTRTHLKY</sequence>
<name>A0A1I2FIB9_9ACTN</name>
<dbReference type="AlphaFoldDB" id="A0A1I2FIB9"/>
<dbReference type="Pfam" id="PF13354">
    <property type="entry name" value="Beta-lactamase2"/>
    <property type="match status" value="1"/>
</dbReference>
<evidence type="ECO:0000313" key="4">
    <source>
        <dbReference type="Proteomes" id="UP000199645"/>
    </source>
</evidence>
<dbReference type="InterPro" id="IPR000871">
    <property type="entry name" value="Beta-lactam_class-A"/>
</dbReference>
<evidence type="ECO:0000256" key="1">
    <source>
        <dbReference type="SAM" id="MobiDB-lite"/>
    </source>
</evidence>
<protein>
    <submittedName>
        <fullName evidence="3">Beta-lactamase class A</fullName>
    </submittedName>
</protein>
<dbReference type="PANTHER" id="PTHR35333">
    <property type="entry name" value="BETA-LACTAMASE"/>
    <property type="match status" value="1"/>
</dbReference>
<feature type="domain" description="Beta-lactamase class A catalytic" evidence="2">
    <location>
        <begin position="119"/>
        <end position="229"/>
    </location>
</feature>
<keyword evidence="4" id="KW-1185">Reference proteome</keyword>
<dbReference type="InterPro" id="IPR045155">
    <property type="entry name" value="Beta-lactam_cat"/>
</dbReference>